<dbReference type="Proteomes" id="UP000199031">
    <property type="component" value="Unassembled WGS sequence"/>
</dbReference>
<evidence type="ECO:0008006" key="4">
    <source>
        <dbReference type="Google" id="ProtNLM"/>
    </source>
</evidence>
<feature type="region of interest" description="Disordered" evidence="1">
    <location>
        <begin position="195"/>
        <end position="234"/>
    </location>
</feature>
<evidence type="ECO:0000256" key="1">
    <source>
        <dbReference type="SAM" id="MobiDB-lite"/>
    </source>
</evidence>
<sequence length="234" mass="27002">MNMKPVTAIFILISMHISQWSFGQCKTYKLNKKSDTINCTDFQNLKQGKWVTRVEENYGEPGYQEAGFYKDGKKEGEWTRFNLMGDVTAEEQYKWGYKDGICRYYNLMGLIREESWRATNPKNPYDTVRAYHLDNPDKYDLKIIKVDASTVKHGTWTYYDPQSGTITKTEEYVIDQLIPAKKAKMIAAKDSSVFKSPADSLAAANKKKPPEVLEWEKKHQKKKIKVRDGATGVN</sequence>
<proteinExistence type="predicted"/>
<name>A0A1I5U663_9BACT</name>
<dbReference type="RefSeq" id="WP_090656499.1">
    <property type="nucleotide sequence ID" value="NZ_FOXQ01000003.1"/>
</dbReference>
<dbReference type="STRING" id="1465490.SAMN05444277_10392"/>
<organism evidence="2 3">
    <name type="scientific">Parafilimonas terrae</name>
    <dbReference type="NCBI Taxonomy" id="1465490"/>
    <lineage>
        <taxon>Bacteria</taxon>
        <taxon>Pseudomonadati</taxon>
        <taxon>Bacteroidota</taxon>
        <taxon>Chitinophagia</taxon>
        <taxon>Chitinophagales</taxon>
        <taxon>Chitinophagaceae</taxon>
        <taxon>Parafilimonas</taxon>
    </lineage>
</organism>
<accession>A0A1I5U663</accession>
<evidence type="ECO:0000313" key="2">
    <source>
        <dbReference type="EMBL" id="SFP90744.1"/>
    </source>
</evidence>
<dbReference type="SUPFAM" id="SSF82185">
    <property type="entry name" value="Histone H3 K4-specific methyltransferase SET7/9 N-terminal domain"/>
    <property type="match status" value="1"/>
</dbReference>
<gene>
    <name evidence="2" type="ORF">SAMN05444277_10392</name>
</gene>
<dbReference type="AlphaFoldDB" id="A0A1I5U663"/>
<keyword evidence="3" id="KW-1185">Reference proteome</keyword>
<protein>
    <recommendedName>
        <fullName evidence="4">MORN repeat variant</fullName>
    </recommendedName>
</protein>
<dbReference type="EMBL" id="FOXQ01000003">
    <property type="protein sequence ID" value="SFP90744.1"/>
    <property type="molecule type" value="Genomic_DNA"/>
</dbReference>
<dbReference type="OrthoDB" id="649587at2"/>
<feature type="compositionally biased region" description="Basic and acidic residues" evidence="1">
    <location>
        <begin position="208"/>
        <end position="217"/>
    </location>
</feature>
<evidence type="ECO:0000313" key="3">
    <source>
        <dbReference type="Proteomes" id="UP000199031"/>
    </source>
</evidence>
<reference evidence="2 3" key="1">
    <citation type="submission" date="2016-10" db="EMBL/GenBank/DDBJ databases">
        <authorList>
            <person name="de Groot N.N."/>
        </authorList>
    </citation>
    <scope>NUCLEOTIDE SEQUENCE [LARGE SCALE GENOMIC DNA]</scope>
    <source>
        <strain evidence="2 3">DSM 28286</strain>
    </source>
</reference>